<keyword evidence="2" id="KW-1185">Reference proteome</keyword>
<dbReference type="EMBL" id="JACXLC010000001">
    <property type="protein sequence ID" value="MBD2843550.1"/>
    <property type="molecule type" value="Genomic_DNA"/>
</dbReference>
<protein>
    <submittedName>
        <fullName evidence="1">Transposase</fullName>
    </submittedName>
</protein>
<dbReference type="Proteomes" id="UP000635384">
    <property type="component" value="Unassembled WGS sequence"/>
</dbReference>
<proteinExistence type="predicted"/>
<gene>
    <name evidence="1" type="ORF">IB285_14910</name>
</gene>
<reference evidence="1 2" key="1">
    <citation type="submission" date="2020-09" db="EMBL/GenBank/DDBJ databases">
        <authorList>
            <person name="Yoon J.-W."/>
        </authorList>
    </citation>
    <scope>NUCLEOTIDE SEQUENCE [LARGE SCALE GENOMIC DNA]</scope>
    <source>
        <strain evidence="1 2">KMU-140</strain>
    </source>
</reference>
<evidence type="ECO:0000313" key="2">
    <source>
        <dbReference type="Proteomes" id="UP000635384"/>
    </source>
</evidence>
<name>A0ABR8KS55_9SPHN</name>
<accession>A0ABR8KS55</accession>
<organism evidence="1 2">
    <name type="scientific">Erythrobacter rubeus</name>
    <dbReference type="NCBI Taxonomy" id="2760803"/>
    <lineage>
        <taxon>Bacteria</taxon>
        <taxon>Pseudomonadati</taxon>
        <taxon>Pseudomonadota</taxon>
        <taxon>Alphaproteobacteria</taxon>
        <taxon>Sphingomonadales</taxon>
        <taxon>Erythrobacteraceae</taxon>
        <taxon>Erythrobacter/Porphyrobacter group</taxon>
        <taxon>Erythrobacter</taxon>
    </lineage>
</organism>
<sequence>MTNSVFDRTRVPLRLWLYAMLTIANSAEGIASENLARQLSVSRPTSLRMLTRIKYHLAALDAKVRLGHASRPVLCRVITSRRIQNNQRNTRNIARILIFADGTSIRTSVIFRPKRSDILALIKSNIVDGALLFTDCYWTSRTLSAYGTAKPLAHHVPNGLEHLHFHGDPISGFASYFRQSFFDQYRGVTLEKFWLYLKEYEFRFNRRRTSSATFWDMISEFPDLADRDRRQLKDSCSRVNLRDDLN</sequence>
<comment type="caution">
    <text evidence="1">The sequence shown here is derived from an EMBL/GenBank/DDBJ whole genome shotgun (WGS) entry which is preliminary data.</text>
</comment>
<evidence type="ECO:0000313" key="1">
    <source>
        <dbReference type="EMBL" id="MBD2843550.1"/>
    </source>
</evidence>